<protein>
    <submittedName>
        <fullName evidence="1">Uncharacterized protein</fullName>
    </submittedName>
</protein>
<gene>
    <name evidence="1" type="ORF">OFUS_LOCUS3164</name>
</gene>
<name>A0A8S4N462_OWEFU</name>
<reference evidence="1" key="1">
    <citation type="submission" date="2022-03" db="EMBL/GenBank/DDBJ databases">
        <authorList>
            <person name="Martin C."/>
        </authorList>
    </citation>
    <scope>NUCLEOTIDE SEQUENCE</scope>
</reference>
<proteinExistence type="predicted"/>
<dbReference type="AlphaFoldDB" id="A0A8S4N462"/>
<keyword evidence="2" id="KW-1185">Reference proteome</keyword>
<evidence type="ECO:0000313" key="1">
    <source>
        <dbReference type="EMBL" id="CAH1775928.1"/>
    </source>
</evidence>
<sequence>MPKWGSFWAHCLEGATSPPCTASVAMQEGCVAPLDFVETTLVAALSAEPHAVVLLLIYLGQKWIQSPCCLSSMKDTCTSLRKAHILVNIVSANGRESARTRKNTAMPLNAKTSVCTLELKTQKIKQKLLKKGHKMLQKY</sequence>
<dbReference type="EMBL" id="CAIIXF020000001">
    <property type="protein sequence ID" value="CAH1775928.1"/>
    <property type="molecule type" value="Genomic_DNA"/>
</dbReference>
<accession>A0A8S4N462</accession>
<evidence type="ECO:0000313" key="2">
    <source>
        <dbReference type="Proteomes" id="UP000749559"/>
    </source>
</evidence>
<dbReference type="Proteomes" id="UP000749559">
    <property type="component" value="Unassembled WGS sequence"/>
</dbReference>
<comment type="caution">
    <text evidence="1">The sequence shown here is derived from an EMBL/GenBank/DDBJ whole genome shotgun (WGS) entry which is preliminary data.</text>
</comment>
<organism evidence="1 2">
    <name type="scientific">Owenia fusiformis</name>
    <name type="common">Polychaete worm</name>
    <dbReference type="NCBI Taxonomy" id="6347"/>
    <lineage>
        <taxon>Eukaryota</taxon>
        <taxon>Metazoa</taxon>
        <taxon>Spiralia</taxon>
        <taxon>Lophotrochozoa</taxon>
        <taxon>Annelida</taxon>
        <taxon>Polychaeta</taxon>
        <taxon>Sedentaria</taxon>
        <taxon>Canalipalpata</taxon>
        <taxon>Sabellida</taxon>
        <taxon>Oweniida</taxon>
        <taxon>Oweniidae</taxon>
        <taxon>Owenia</taxon>
    </lineage>
</organism>